<protein>
    <recommendedName>
        <fullName evidence="2">tRNA 2-selenouridine synthase</fullName>
        <ecNumber evidence="2">2.9.1.3</ecNumber>
    </recommendedName>
</protein>
<dbReference type="PANTHER" id="PTHR30401">
    <property type="entry name" value="TRNA 2-SELENOURIDINE SYNTHASE"/>
    <property type="match status" value="1"/>
</dbReference>
<comment type="catalytic activity">
    <reaction evidence="2">
        <text>5-methylaminomethyl-2-thiouridine(34) in tRNA + selenophosphate + (2E)-geranyl diphosphate + H2O + H(+) = 5-methylaminomethyl-2-selenouridine(34) in tRNA + (2E)-thiogeraniol + phosphate + diphosphate</text>
        <dbReference type="Rhea" id="RHEA:42716"/>
        <dbReference type="Rhea" id="RHEA-COMP:10195"/>
        <dbReference type="Rhea" id="RHEA-COMP:10196"/>
        <dbReference type="ChEBI" id="CHEBI:15377"/>
        <dbReference type="ChEBI" id="CHEBI:15378"/>
        <dbReference type="ChEBI" id="CHEBI:16144"/>
        <dbReference type="ChEBI" id="CHEBI:33019"/>
        <dbReference type="ChEBI" id="CHEBI:43474"/>
        <dbReference type="ChEBI" id="CHEBI:58057"/>
        <dbReference type="ChEBI" id="CHEBI:74455"/>
        <dbReference type="ChEBI" id="CHEBI:82743"/>
        <dbReference type="ChEBI" id="CHEBI:143703"/>
        <dbReference type="EC" id="2.9.1.3"/>
    </reaction>
</comment>
<gene>
    <name evidence="4" type="primary">mnmH</name>
    <name evidence="2" type="synonym">selU</name>
    <name evidence="4" type="ORF">ACFQ2X_17745</name>
</gene>
<dbReference type="NCBIfam" id="NF008750">
    <property type="entry name" value="PRK11784.1-2"/>
    <property type="match status" value="1"/>
</dbReference>
<dbReference type="SMART" id="SM00450">
    <property type="entry name" value="RHOD"/>
    <property type="match status" value="1"/>
</dbReference>
<dbReference type="Pfam" id="PF26341">
    <property type="entry name" value="AAA_SelU"/>
    <property type="match status" value="1"/>
</dbReference>
<dbReference type="EMBL" id="JBHTLR010000036">
    <property type="protein sequence ID" value="MFD1218449.1"/>
    <property type="molecule type" value="Genomic_DNA"/>
</dbReference>
<accession>A0ABW3UG43</accession>
<evidence type="ECO:0000256" key="1">
    <source>
        <dbReference type="ARBA" id="ARBA00023266"/>
    </source>
</evidence>
<dbReference type="NCBIfam" id="NF008751">
    <property type="entry name" value="PRK11784.1-3"/>
    <property type="match status" value="1"/>
</dbReference>
<feature type="domain" description="Rhodanese" evidence="3">
    <location>
        <begin position="18"/>
        <end position="141"/>
    </location>
</feature>
<keyword evidence="1 2" id="KW-0711">Selenium</keyword>
<reference evidence="5" key="1">
    <citation type="journal article" date="2019" name="Int. J. Syst. Evol. Microbiol.">
        <title>The Global Catalogue of Microorganisms (GCM) 10K type strain sequencing project: providing services to taxonomists for standard genome sequencing and annotation.</title>
        <authorList>
            <consortium name="The Broad Institute Genomics Platform"/>
            <consortium name="The Broad Institute Genome Sequencing Center for Infectious Disease"/>
            <person name="Wu L."/>
            <person name="Ma J."/>
        </authorList>
    </citation>
    <scope>NUCLEOTIDE SEQUENCE [LARGE SCALE GENOMIC DNA]</scope>
    <source>
        <strain evidence="5">CCUG 54356</strain>
    </source>
</reference>
<evidence type="ECO:0000259" key="3">
    <source>
        <dbReference type="PROSITE" id="PS50206"/>
    </source>
</evidence>
<dbReference type="InterPro" id="IPR036873">
    <property type="entry name" value="Rhodanese-like_dom_sf"/>
</dbReference>
<dbReference type="RefSeq" id="WP_230438074.1">
    <property type="nucleotide sequence ID" value="NZ_CP087715.1"/>
</dbReference>
<dbReference type="HAMAP" id="MF_01622">
    <property type="entry name" value="tRNA_sel_U_synth"/>
    <property type="match status" value="1"/>
</dbReference>
<comment type="function">
    <text evidence="2">Involved in the post-transcriptional modification of the uridine at the wobble position (U34) of tRNA(Lys), tRNA(Glu) and tRNA(Gln). Catalyzes the conversion of 2-thiouridine (S2U-RNA) to 2-selenouridine (Se2U-RNA). Acts in a two-step process involving geranylation of 2-thiouridine (S2U) to S-geranyl-2-thiouridine (geS2U) and subsequent selenation of the latter derivative to 2-selenouridine (Se2U) in the tRNA chain.</text>
</comment>
<comment type="catalytic activity">
    <reaction evidence="2">
        <text>5-methylaminomethyl-2-thiouridine(34) in tRNA + (2E)-geranyl diphosphate = 5-methylaminomethyl-S-(2E)-geranyl-thiouridine(34) in tRNA + diphosphate</text>
        <dbReference type="Rhea" id="RHEA:14085"/>
        <dbReference type="Rhea" id="RHEA-COMP:10195"/>
        <dbReference type="Rhea" id="RHEA-COMP:14654"/>
        <dbReference type="ChEBI" id="CHEBI:33019"/>
        <dbReference type="ChEBI" id="CHEBI:58057"/>
        <dbReference type="ChEBI" id="CHEBI:74455"/>
        <dbReference type="ChEBI" id="CHEBI:140632"/>
    </reaction>
</comment>
<sequence length="370" mass="41556">MSSDTPACTDSADYREIFLHDVPMIDTRAPVEFNRGSFPTAVNLPLMTDDERQKVGTCYKQHGQQAAIALGHDLVSGATKEARVTAWAEFAHTHPEGYLFCFRGGLRSQISQQWLAEAGVRYPRITGGYKAMRTFLIEETESAVRDCGFTLVGGMTGTGKTEVLIQLDNAVDLEGHANHRGSSFGKRATAQPTQITFENALAIDFLKRRAAGQSRFVLEDESRLIGRCSVPLSLHQGMRDYPLVWLEDTLDSRVERILRDYVVDLCAEFVALHGAEKGPMAFAQALRQNLANIRKRLGGQRHTELDIIMQDALQQQIADGTVERHRDWIAALIRDYYDPMYAHQAEKKAVRIVFRGNQQEVIEYLRAQAK</sequence>
<feature type="active site" description="S-selanylcysteine intermediate" evidence="2">
    <location>
        <position position="101"/>
    </location>
</feature>
<evidence type="ECO:0000256" key="2">
    <source>
        <dbReference type="HAMAP-Rule" id="MF_01622"/>
    </source>
</evidence>
<dbReference type="PANTHER" id="PTHR30401:SF0">
    <property type="entry name" value="TRNA 2-SELENOURIDINE SYNTHASE"/>
    <property type="match status" value="1"/>
</dbReference>
<dbReference type="InterPro" id="IPR058840">
    <property type="entry name" value="AAA_SelU"/>
</dbReference>
<proteinExistence type="inferred from homology"/>
<dbReference type="InterPro" id="IPR001763">
    <property type="entry name" value="Rhodanese-like_dom"/>
</dbReference>
<dbReference type="Gene3D" id="3.40.250.10">
    <property type="entry name" value="Rhodanese-like domain"/>
    <property type="match status" value="1"/>
</dbReference>
<dbReference type="InterPro" id="IPR017582">
    <property type="entry name" value="SelU"/>
</dbReference>
<dbReference type="SUPFAM" id="SSF52821">
    <property type="entry name" value="Rhodanese/Cell cycle control phosphatase"/>
    <property type="match status" value="1"/>
</dbReference>
<dbReference type="Proteomes" id="UP001597264">
    <property type="component" value="Unassembled WGS sequence"/>
</dbReference>
<keyword evidence="2 4" id="KW-0808">Transferase</keyword>
<keyword evidence="5" id="KW-1185">Reference proteome</keyword>
<dbReference type="PROSITE" id="PS50206">
    <property type="entry name" value="RHODANESE_3"/>
    <property type="match status" value="1"/>
</dbReference>
<name>A0ABW3UG43_9GAMM</name>
<dbReference type="NCBIfam" id="TIGR03167">
    <property type="entry name" value="tRNA_sel_U_synt"/>
    <property type="match status" value="1"/>
</dbReference>
<dbReference type="GO" id="GO:0016740">
    <property type="term" value="F:transferase activity"/>
    <property type="evidence" value="ECO:0007669"/>
    <property type="project" value="UniProtKB-KW"/>
</dbReference>
<comment type="caution">
    <text evidence="4">The sequence shown here is derived from an EMBL/GenBank/DDBJ whole genome shotgun (WGS) entry which is preliminary data.</text>
</comment>
<comment type="subunit">
    <text evidence="2">Monomer.</text>
</comment>
<evidence type="ECO:0000313" key="5">
    <source>
        <dbReference type="Proteomes" id="UP001597264"/>
    </source>
</evidence>
<organism evidence="4 5">
    <name type="scientific">Microbulbifer celer</name>
    <dbReference type="NCBI Taxonomy" id="435905"/>
    <lineage>
        <taxon>Bacteria</taxon>
        <taxon>Pseudomonadati</taxon>
        <taxon>Pseudomonadota</taxon>
        <taxon>Gammaproteobacteria</taxon>
        <taxon>Cellvibrionales</taxon>
        <taxon>Microbulbiferaceae</taxon>
        <taxon>Microbulbifer</taxon>
    </lineage>
</organism>
<comment type="similarity">
    <text evidence="2">Belongs to the SelU family.</text>
</comment>
<evidence type="ECO:0000313" key="4">
    <source>
        <dbReference type="EMBL" id="MFD1218449.1"/>
    </source>
</evidence>
<dbReference type="CDD" id="cd01520">
    <property type="entry name" value="RHOD_YbbB"/>
    <property type="match status" value="1"/>
</dbReference>
<comment type="catalytic activity">
    <reaction evidence="2">
        <text>5-methylaminomethyl-2-(Se-phospho)selenouridine(34) in tRNA + H2O = 5-methylaminomethyl-2-selenouridine(34) in tRNA + phosphate</text>
        <dbReference type="Rhea" id="RHEA:60176"/>
        <dbReference type="Rhea" id="RHEA-COMP:10196"/>
        <dbReference type="Rhea" id="RHEA-COMP:15523"/>
        <dbReference type="ChEBI" id="CHEBI:15377"/>
        <dbReference type="ChEBI" id="CHEBI:43474"/>
        <dbReference type="ChEBI" id="CHEBI:82743"/>
        <dbReference type="ChEBI" id="CHEBI:143702"/>
    </reaction>
</comment>
<dbReference type="EC" id="2.9.1.3" evidence="2"/>
<comment type="catalytic activity">
    <reaction evidence="2">
        <text>5-methylaminomethyl-S-(2E)-geranyl-thiouridine(34) in tRNA + selenophosphate + H(+) = 5-methylaminomethyl-2-(Se-phospho)selenouridine(34) in tRNA + (2E)-thiogeraniol</text>
        <dbReference type="Rhea" id="RHEA:60172"/>
        <dbReference type="Rhea" id="RHEA-COMP:14654"/>
        <dbReference type="Rhea" id="RHEA-COMP:15523"/>
        <dbReference type="ChEBI" id="CHEBI:15378"/>
        <dbReference type="ChEBI" id="CHEBI:16144"/>
        <dbReference type="ChEBI" id="CHEBI:140632"/>
        <dbReference type="ChEBI" id="CHEBI:143702"/>
        <dbReference type="ChEBI" id="CHEBI:143703"/>
    </reaction>
</comment>